<evidence type="ECO:0000313" key="6">
    <source>
        <dbReference type="Proteomes" id="UP000004095"/>
    </source>
</evidence>
<dbReference type="InterPro" id="IPR001932">
    <property type="entry name" value="PPM-type_phosphatase-like_dom"/>
</dbReference>
<dbReference type="InterPro" id="IPR008979">
    <property type="entry name" value="Galactose-bd-like_sf"/>
</dbReference>
<feature type="transmembrane region" description="Helical" evidence="3">
    <location>
        <begin position="273"/>
        <end position="292"/>
    </location>
</feature>
<dbReference type="Gene3D" id="3.60.40.10">
    <property type="entry name" value="PPM-type phosphatase domain"/>
    <property type="match status" value="1"/>
</dbReference>
<dbReference type="Pfam" id="PF07695">
    <property type="entry name" value="7TMR-DISM_7TM"/>
    <property type="match status" value="1"/>
</dbReference>
<dbReference type="Pfam" id="PF07228">
    <property type="entry name" value="SpoIIE"/>
    <property type="match status" value="1"/>
</dbReference>
<name>A1ZV19_MICM2</name>
<evidence type="ECO:0000256" key="2">
    <source>
        <dbReference type="SAM" id="Coils"/>
    </source>
</evidence>
<dbReference type="eggNOG" id="COG2208">
    <property type="taxonomic scope" value="Bacteria"/>
</dbReference>
<organism evidence="5 6">
    <name type="scientific">Microscilla marina ATCC 23134</name>
    <dbReference type="NCBI Taxonomy" id="313606"/>
    <lineage>
        <taxon>Bacteria</taxon>
        <taxon>Pseudomonadati</taxon>
        <taxon>Bacteroidota</taxon>
        <taxon>Cytophagia</taxon>
        <taxon>Cytophagales</taxon>
        <taxon>Microscillaceae</taxon>
        <taxon>Microscilla</taxon>
    </lineage>
</organism>
<evidence type="ECO:0000313" key="5">
    <source>
        <dbReference type="EMBL" id="EAY25797.1"/>
    </source>
</evidence>
<dbReference type="AlphaFoldDB" id="A1ZV19"/>
<feature type="transmembrane region" description="Helical" evidence="3">
    <location>
        <begin position="231"/>
        <end position="253"/>
    </location>
</feature>
<keyword evidence="3" id="KW-1133">Transmembrane helix</keyword>
<dbReference type="InterPro" id="IPR052016">
    <property type="entry name" value="Bact_Sigma-Reg"/>
</dbReference>
<comment type="caution">
    <text evidence="5">The sequence shown here is derived from an EMBL/GenBank/DDBJ whole genome shotgun (WGS) entry which is preliminary data.</text>
</comment>
<evidence type="ECO:0000259" key="4">
    <source>
        <dbReference type="SMART" id="SM00331"/>
    </source>
</evidence>
<dbReference type="SUPFAM" id="SSF49785">
    <property type="entry name" value="Galactose-binding domain-like"/>
    <property type="match status" value="1"/>
</dbReference>
<dbReference type="SMART" id="SM00331">
    <property type="entry name" value="PP2C_SIG"/>
    <property type="match status" value="1"/>
</dbReference>
<dbReference type="GO" id="GO:0004674">
    <property type="term" value="F:protein serine/threonine kinase activity"/>
    <property type="evidence" value="ECO:0007669"/>
    <property type="project" value="UniProtKB-KW"/>
</dbReference>
<dbReference type="EMBL" id="AAWS01000043">
    <property type="protein sequence ID" value="EAY25797.1"/>
    <property type="molecule type" value="Genomic_DNA"/>
</dbReference>
<dbReference type="PANTHER" id="PTHR43156:SF9">
    <property type="entry name" value="HAMP DOMAIN-CONTAINING PROTEIN"/>
    <property type="match status" value="1"/>
</dbReference>
<dbReference type="RefSeq" id="WP_002702168.1">
    <property type="nucleotide sequence ID" value="NZ_AAWS01000043.1"/>
</dbReference>
<feature type="transmembrane region" description="Helical" evidence="3">
    <location>
        <begin position="200"/>
        <end position="224"/>
    </location>
</feature>
<keyword evidence="2" id="KW-0175">Coiled coil</keyword>
<feature type="transmembrane region" description="Helical" evidence="3">
    <location>
        <begin position="339"/>
        <end position="360"/>
    </location>
</feature>
<dbReference type="Proteomes" id="UP000004095">
    <property type="component" value="Unassembled WGS sequence"/>
</dbReference>
<gene>
    <name evidence="5" type="ORF">M23134_03371</name>
</gene>
<dbReference type="InterPro" id="IPR036457">
    <property type="entry name" value="PPM-type-like_dom_sf"/>
</dbReference>
<feature type="coiled-coil region" evidence="2">
    <location>
        <begin position="420"/>
        <end position="455"/>
    </location>
</feature>
<dbReference type="Gene3D" id="2.60.120.260">
    <property type="entry name" value="Galactose-binding domain-like"/>
    <property type="match status" value="1"/>
</dbReference>
<reference evidence="5 6" key="1">
    <citation type="submission" date="2007-01" db="EMBL/GenBank/DDBJ databases">
        <authorList>
            <person name="Haygood M."/>
            <person name="Podell S."/>
            <person name="Anderson C."/>
            <person name="Hopkinson B."/>
            <person name="Roe K."/>
            <person name="Barbeau K."/>
            <person name="Gaasterland T."/>
            <person name="Ferriera S."/>
            <person name="Johnson J."/>
            <person name="Kravitz S."/>
            <person name="Beeson K."/>
            <person name="Sutton G."/>
            <person name="Rogers Y.-H."/>
            <person name="Friedman R."/>
            <person name="Frazier M."/>
            <person name="Venter J.C."/>
        </authorList>
    </citation>
    <scope>NUCLEOTIDE SEQUENCE [LARGE SCALE GENOMIC DNA]</scope>
    <source>
        <strain evidence="5 6">ATCC 23134</strain>
    </source>
</reference>
<accession>A1ZV19</accession>
<dbReference type="OrthoDB" id="1109395at2"/>
<proteinExistence type="predicted"/>
<evidence type="ECO:0000256" key="1">
    <source>
        <dbReference type="ARBA" id="ARBA00022801"/>
    </source>
</evidence>
<keyword evidence="5" id="KW-0418">Kinase</keyword>
<keyword evidence="6" id="KW-1185">Reference proteome</keyword>
<feature type="domain" description="PPM-type phosphatase" evidence="4">
    <location>
        <begin position="503"/>
        <end position="726"/>
    </location>
</feature>
<keyword evidence="5" id="KW-0808">Transferase</keyword>
<dbReference type="PROSITE" id="PS51257">
    <property type="entry name" value="PROKAR_LIPOPROTEIN"/>
    <property type="match status" value="1"/>
</dbReference>
<sequence>MKNLLSYLLFSGVILLVGCTTKQPKAPAISKGTLDLSTWSFDHNHFVTLDGQWFFYWKKLLSPQDIGKRQLPPYTLVDVPNSWTNYQVNQVKLPPHGYATYCLRIKLPNTNKPLGIFIPKIWSASKVWLNDSLVYTSGKVGRQYKSYESQILEQLVEFSAPSQEVHLVVQVANHDMFIGGLIQSFRLGIYSEILESNSLAYSWTLMWLGVLLVMGVYHFVLFFFRQKNKSTLYFGIICLFIGLRLIVFGEHYIYEYLKEHSGWLTFAIQSKAYYITTFFLPPVALLYVRSLYPEEVRFFKWQIFIVSPQVIKVSLWVTTVYSVFILVVSPVVFTPTIFFYQPFMGLFVAYLFFAIVLAGVHKKRESAFQMAGIFTMVLAGVNDGLLALGALELLPVAFAIFLSLQFLVIARRFSRAFKSVEELSTNLEKKVEERTKELEDKTKQLEKKNRSITDSIQYANRIQKAVLGSQQHIEKQFKDAFIYLKARDIVSGDFYWFSETNCNQSWLYNTNMNGGLEHANPDLPIVKLKIIIAADCTGHGVPGAFMTIMGNDLLNEIIDNECIHKPDVILKELDKRVRATLHNETQEKADDGMDMTVVTIDETHQKLYFSGAKNSILLVRRGEVFRLKGSIYPIGSEHYKAEREYALHVFETQPNDIIYMYSDGFQDQFGGKKGRKYMSKKFRQFLLSLSHLPMEEQRYKINEELKTWMGDHYQQTDDVLVMGVKL</sequence>
<keyword evidence="1" id="KW-0378">Hydrolase</keyword>
<feature type="transmembrane region" description="Helical" evidence="3">
    <location>
        <begin position="393"/>
        <end position="410"/>
    </location>
</feature>
<dbReference type="PANTHER" id="PTHR43156">
    <property type="entry name" value="STAGE II SPORULATION PROTEIN E-RELATED"/>
    <property type="match status" value="1"/>
</dbReference>
<keyword evidence="5" id="KW-0723">Serine/threonine-protein kinase</keyword>
<keyword evidence="3" id="KW-0472">Membrane</keyword>
<feature type="transmembrane region" description="Helical" evidence="3">
    <location>
        <begin position="313"/>
        <end position="333"/>
    </location>
</feature>
<dbReference type="InterPro" id="IPR011623">
    <property type="entry name" value="7TMR_DISM_rcpt_extracell_dom1"/>
</dbReference>
<evidence type="ECO:0000256" key="3">
    <source>
        <dbReference type="SAM" id="Phobius"/>
    </source>
</evidence>
<protein>
    <submittedName>
        <fullName evidence="5">Serine/threonine protein kinases</fullName>
    </submittedName>
</protein>
<keyword evidence="3" id="KW-0812">Transmembrane</keyword>
<dbReference type="GO" id="GO:0016791">
    <property type="term" value="F:phosphatase activity"/>
    <property type="evidence" value="ECO:0007669"/>
    <property type="project" value="TreeGrafter"/>
</dbReference>